<keyword evidence="2" id="KW-1003">Cell membrane</keyword>
<keyword evidence="3 6" id="KW-0812">Transmembrane</keyword>
<feature type="domain" description="Cardiolipin synthase N-terminal" evidence="7">
    <location>
        <begin position="28"/>
        <end position="70"/>
    </location>
</feature>
<keyword evidence="5 6" id="KW-0472">Membrane</keyword>
<gene>
    <name evidence="8" type="ORF">GCM10009849_11570</name>
</gene>
<evidence type="ECO:0000313" key="8">
    <source>
        <dbReference type="EMBL" id="GAA2198536.1"/>
    </source>
</evidence>
<evidence type="ECO:0000256" key="6">
    <source>
        <dbReference type="SAM" id="Phobius"/>
    </source>
</evidence>
<organism evidence="8 9">
    <name type="scientific">Sinomonas flava</name>
    <dbReference type="NCBI Taxonomy" id="496857"/>
    <lineage>
        <taxon>Bacteria</taxon>
        <taxon>Bacillati</taxon>
        <taxon>Actinomycetota</taxon>
        <taxon>Actinomycetes</taxon>
        <taxon>Micrococcales</taxon>
        <taxon>Micrococcaceae</taxon>
        <taxon>Sinomonas</taxon>
    </lineage>
</organism>
<dbReference type="Pfam" id="PF13396">
    <property type="entry name" value="PLDc_N"/>
    <property type="match status" value="1"/>
</dbReference>
<protein>
    <recommendedName>
        <fullName evidence="7">Cardiolipin synthase N-terminal domain-containing protein</fullName>
    </recommendedName>
</protein>
<comment type="caution">
    <text evidence="8">The sequence shown here is derived from an EMBL/GenBank/DDBJ whole genome shotgun (WGS) entry which is preliminary data.</text>
</comment>
<dbReference type="InterPro" id="IPR027379">
    <property type="entry name" value="CLS_N"/>
</dbReference>
<keyword evidence="4 6" id="KW-1133">Transmembrane helix</keyword>
<evidence type="ECO:0000256" key="4">
    <source>
        <dbReference type="ARBA" id="ARBA00022989"/>
    </source>
</evidence>
<evidence type="ECO:0000256" key="5">
    <source>
        <dbReference type="ARBA" id="ARBA00023136"/>
    </source>
</evidence>
<dbReference type="RefSeq" id="WP_344298721.1">
    <property type="nucleotide sequence ID" value="NZ_BAAAQW010000003.1"/>
</dbReference>
<evidence type="ECO:0000256" key="3">
    <source>
        <dbReference type="ARBA" id="ARBA00022692"/>
    </source>
</evidence>
<comment type="subcellular location">
    <subcellularLocation>
        <location evidence="1">Cell membrane</location>
        <topology evidence="1">Multi-pass membrane protein</topology>
    </subcellularLocation>
</comment>
<dbReference type="EMBL" id="BAAAQW010000003">
    <property type="protein sequence ID" value="GAA2198536.1"/>
    <property type="molecule type" value="Genomic_DNA"/>
</dbReference>
<proteinExistence type="predicted"/>
<evidence type="ECO:0000256" key="1">
    <source>
        <dbReference type="ARBA" id="ARBA00004651"/>
    </source>
</evidence>
<evidence type="ECO:0000259" key="7">
    <source>
        <dbReference type="Pfam" id="PF13396"/>
    </source>
</evidence>
<keyword evidence="9" id="KW-1185">Reference proteome</keyword>
<accession>A0ABP5NG20</accession>
<sequence>MARKKKWSELSGGQRFGVVVGAVIQIALQAAALRDLKKRPADQVNGPKVAWVLGSFVNTLGPIAYFLFGRKYGTSAASRGTGDSASSAGLKTSMGVNIGKRIG</sequence>
<evidence type="ECO:0000313" key="9">
    <source>
        <dbReference type="Proteomes" id="UP001500432"/>
    </source>
</evidence>
<dbReference type="Proteomes" id="UP001500432">
    <property type="component" value="Unassembled WGS sequence"/>
</dbReference>
<reference evidence="9" key="1">
    <citation type="journal article" date="2019" name="Int. J. Syst. Evol. Microbiol.">
        <title>The Global Catalogue of Microorganisms (GCM) 10K type strain sequencing project: providing services to taxonomists for standard genome sequencing and annotation.</title>
        <authorList>
            <consortium name="The Broad Institute Genomics Platform"/>
            <consortium name="The Broad Institute Genome Sequencing Center for Infectious Disease"/>
            <person name="Wu L."/>
            <person name="Ma J."/>
        </authorList>
    </citation>
    <scope>NUCLEOTIDE SEQUENCE [LARGE SCALE GENOMIC DNA]</scope>
    <source>
        <strain evidence="9">JCM 16034</strain>
    </source>
</reference>
<name>A0ABP5NG20_9MICC</name>
<evidence type="ECO:0000256" key="2">
    <source>
        <dbReference type="ARBA" id="ARBA00022475"/>
    </source>
</evidence>
<feature type="transmembrane region" description="Helical" evidence="6">
    <location>
        <begin position="49"/>
        <end position="68"/>
    </location>
</feature>